<dbReference type="Gene3D" id="3.20.20.450">
    <property type="entry name" value="EAL domain"/>
    <property type="match status" value="1"/>
</dbReference>
<dbReference type="InterPro" id="IPR000700">
    <property type="entry name" value="PAS-assoc_C"/>
</dbReference>
<dbReference type="Pfam" id="PF00563">
    <property type="entry name" value="EAL"/>
    <property type="match status" value="1"/>
</dbReference>
<gene>
    <name evidence="6" type="ORF">D3878_03695</name>
</gene>
<dbReference type="NCBIfam" id="TIGR00229">
    <property type="entry name" value="sensory_box"/>
    <property type="match status" value="1"/>
</dbReference>
<feature type="domain" description="PAS" evidence="2">
    <location>
        <begin position="361"/>
        <end position="404"/>
    </location>
</feature>
<dbReference type="FunFam" id="3.30.70.270:FF:000001">
    <property type="entry name" value="Diguanylate cyclase domain protein"/>
    <property type="match status" value="1"/>
</dbReference>
<dbReference type="InterPro" id="IPR001610">
    <property type="entry name" value="PAC"/>
</dbReference>
<evidence type="ECO:0000313" key="7">
    <source>
        <dbReference type="Proteomes" id="UP000266327"/>
    </source>
</evidence>
<dbReference type="PANTHER" id="PTHR44757">
    <property type="entry name" value="DIGUANYLATE CYCLASE DGCP"/>
    <property type="match status" value="1"/>
</dbReference>
<keyword evidence="7" id="KW-1185">Reference proteome</keyword>
<dbReference type="InterPro" id="IPR035965">
    <property type="entry name" value="PAS-like_dom_sf"/>
</dbReference>
<comment type="catalytic activity">
    <reaction evidence="1">
        <text>3',3'-c-di-GMP + H2O = 5'-phosphoguanylyl(3'-&gt;5')guanosine + H(+)</text>
        <dbReference type="Rhea" id="RHEA:24902"/>
        <dbReference type="ChEBI" id="CHEBI:15377"/>
        <dbReference type="ChEBI" id="CHEBI:15378"/>
        <dbReference type="ChEBI" id="CHEBI:58754"/>
        <dbReference type="ChEBI" id="CHEBI:58805"/>
        <dbReference type="EC" id="3.1.4.52"/>
    </reaction>
    <physiologicalReaction direction="left-to-right" evidence="1">
        <dbReference type="Rhea" id="RHEA:24903"/>
    </physiologicalReaction>
</comment>
<dbReference type="OrthoDB" id="9813903at2"/>
<dbReference type="SUPFAM" id="SSF55073">
    <property type="entry name" value="Nucleotide cyclase"/>
    <property type="match status" value="1"/>
</dbReference>
<dbReference type="FunFam" id="3.20.20.450:FF:000001">
    <property type="entry name" value="Cyclic di-GMP phosphodiesterase yahA"/>
    <property type="match status" value="1"/>
</dbReference>
<proteinExistence type="predicted"/>
<dbReference type="Proteomes" id="UP000266327">
    <property type="component" value="Unassembled WGS sequence"/>
</dbReference>
<evidence type="ECO:0000259" key="3">
    <source>
        <dbReference type="PROSITE" id="PS50113"/>
    </source>
</evidence>
<dbReference type="SMART" id="SM00052">
    <property type="entry name" value="EAL"/>
    <property type="match status" value="1"/>
</dbReference>
<dbReference type="SMART" id="SM00086">
    <property type="entry name" value="PAC"/>
    <property type="match status" value="2"/>
</dbReference>
<dbReference type="InterPro" id="IPR029787">
    <property type="entry name" value="Nucleotide_cyclase"/>
</dbReference>
<dbReference type="Gene3D" id="3.30.70.270">
    <property type="match status" value="1"/>
</dbReference>
<dbReference type="Gene3D" id="3.30.450.40">
    <property type="match status" value="1"/>
</dbReference>
<dbReference type="InterPro" id="IPR029016">
    <property type="entry name" value="GAF-like_dom_sf"/>
</dbReference>
<comment type="caution">
    <text evidence="6">The sequence shown here is derived from an EMBL/GenBank/DDBJ whole genome shotgun (WGS) entry which is preliminary data.</text>
</comment>
<dbReference type="PIRSF" id="PIRSF005925">
    <property type="entry name" value="Dos"/>
    <property type="match status" value="1"/>
</dbReference>
<dbReference type="Pfam" id="PF00990">
    <property type="entry name" value="GGDEF"/>
    <property type="match status" value="1"/>
</dbReference>
<dbReference type="Pfam" id="PF08447">
    <property type="entry name" value="PAS_3"/>
    <property type="match status" value="1"/>
</dbReference>
<dbReference type="InterPro" id="IPR000014">
    <property type="entry name" value="PAS"/>
</dbReference>
<dbReference type="PROSITE" id="PS50887">
    <property type="entry name" value="GGDEF"/>
    <property type="match status" value="1"/>
</dbReference>
<evidence type="ECO:0000313" key="6">
    <source>
        <dbReference type="EMBL" id="RJG00798.1"/>
    </source>
</evidence>
<dbReference type="Pfam" id="PF13185">
    <property type="entry name" value="GAF_2"/>
    <property type="match status" value="1"/>
</dbReference>
<dbReference type="PROSITE" id="PS50112">
    <property type="entry name" value="PAS"/>
    <property type="match status" value="1"/>
</dbReference>
<protein>
    <submittedName>
        <fullName evidence="6">EAL domain-containing protein</fullName>
    </submittedName>
</protein>
<dbReference type="InterPro" id="IPR001633">
    <property type="entry name" value="EAL_dom"/>
</dbReference>
<feature type="domain" description="PAC" evidence="3">
    <location>
        <begin position="433"/>
        <end position="483"/>
    </location>
</feature>
<evidence type="ECO:0000256" key="1">
    <source>
        <dbReference type="ARBA" id="ARBA00051114"/>
    </source>
</evidence>
<dbReference type="GO" id="GO:0071111">
    <property type="term" value="F:cyclic-guanylate-specific phosphodiesterase activity"/>
    <property type="evidence" value="ECO:0007669"/>
    <property type="project" value="UniProtKB-EC"/>
</dbReference>
<name>A0A3A3FX57_9BURK</name>
<dbReference type="CDD" id="cd01948">
    <property type="entry name" value="EAL"/>
    <property type="match status" value="1"/>
</dbReference>
<organism evidence="6 7">
    <name type="scientific">Noviherbaspirillum sedimenti</name>
    <dbReference type="NCBI Taxonomy" id="2320865"/>
    <lineage>
        <taxon>Bacteria</taxon>
        <taxon>Pseudomonadati</taxon>
        <taxon>Pseudomonadota</taxon>
        <taxon>Betaproteobacteria</taxon>
        <taxon>Burkholderiales</taxon>
        <taxon>Oxalobacteraceae</taxon>
        <taxon>Noviherbaspirillum</taxon>
    </lineage>
</organism>
<dbReference type="NCBIfam" id="TIGR00254">
    <property type="entry name" value="GGDEF"/>
    <property type="match status" value="1"/>
</dbReference>
<dbReference type="SUPFAM" id="SSF141868">
    <property type="entry name" value="EAL domain-like"/>
    <property type="match status" value="1"/>
</dbReference>
<dbReference type="SUPFAM" id="SSF55781">
    <property type="entry name" value="GAF domain-like"/>
    <property type="match status" value="1"/>
</dbReference>
<dbReference type="PANTHER" id="PTHR44757:SF2">
    <property type="entry name" value="BIOFILM ARCHITECTURE MAINTENANCE PROTEIN MBAA"/>
    <property type="match status" value="1"/>
</dbReference>
<dbReference type="SUPFAM" id="SSF55785">
    <property type="entry name" value="PYP-like sensor domain (PAS domain)"/>
    <property type="match status" value="2"/>
</dbReference>
<dbReference type="RefSeq" id="WP_119784253.1">
    <property type="nucleotide sequence ID" value="NZ_QYUQ01000002.1"/>
</dbReference>
<evidence type="ECO:0000259" key="4">
    <source>
        <dbReference type="PROSITE" id="PS50883"/>
    </source>
</evidence>
<dbReference type="CDD" id="cd00130">
    <property type="entry name" value="PAS"/>
    <property type="match status" value="2"/>
</dbReference>
<reference evidence="7" key="1">
    <citation type="submission" date="2018-09" db="EMBL/GenBank/DDBJ databases">
        <authorList>
            <person name="Zhu H."/>
        </authorList>
    </citation>
    <scope>NUCLEOTIDE SEQUENCE [LARGE SCALE GENOMIC DNA]</scope>
    <source>
        <strain evidence="7">K1S02-23</strain>
    </source>
</reference>
<dbReference type="SMART" id="SM00091">
    <property type="entry name" value="PAS"/>
    <property type="match status" value="2"/>
</dbReference>
<evidence type="ECO:0000259" key="5">
    <source>
        <dbReference type="PROSITE" id="PS50887"/>
    </source>
</evidence>
<dbReference type="PROSITE" id="PS50883">
    <property type="entry name" value="EAL"/>
    <property type="match status" value="1"/>
</dbReference>
<feature type="domain" description="GGDEF" evidence="5">
    <location>
        <begin position="515"/>
        <end position="647"/>
    </location>
</feature>
<dbReference type="SMART" id="SM00267">
    <property type="entry name" value="GGDEF"/>
    <property type="match status" value="1"/>
</dbReference>
<dbReference type="InterPro" id="IPR003018">
    <property type="entry name" value="GAF"/>
</dbReference>
<dbReference type="InterPro" id="IPR013655">
    <property type="entry name" value="PAS_fold_3"/>
</dbReference>
<dbReference type="InterPro" id="IPR000160">
    <property type="entry name" value="GGDEF_dom"/>
</dbReference>
<dbReference type="InterPro" id="IPR052155">
    <property type="entry name" value="Biofilm_reg_signaling"/>
</dbReference>
<evidence type="ECO:0000259" key="2">
    <source>
        <dbReference type="PROSITE" id="PS50112"/>
    </source>
</evidence>
<feature type="domain" description="EAL" evidence="4">
    <location>
        <begin position="656"/>
        <end position="910"/>
    </location>
</feature>
<dbReference type="InterPro" id="IPR012226">
    <property type="entry name" value="Diguanyl_cyclase/Pdiesterase"/>
</dbReference>
<sequence>MQRNYSLLLKQLHQLGAERPGELPELVQWLQFLEHATNNCADLALDTAQSERNKDYLASEIQDLSSRIEETQRIAGLGDWSFDRRLGQGKWSRECYRIFGLSPSAPMPTYKELSRQVHRDDRLYVKDRVEAALHDARKFEIEFRYHLPDGDIRWVRALGQPIKNAKGQVCRLFGTVMDVNSRKLIEVRQAMEHTVARLLAECDSPVEVIPEIIETICSTFGWLCGALWMPDKKASVLRRAATWSQPGSSIEQFFHNTPDHIPLPASGALSSRTLRVARADWFPDASRGEHFERATQAAATGLHGCLAFPLQAAGEIVGIMEFFGPQPQEADRETLQSAHFIGRHIGQFFQRKQVEQALRESEAHFRALVEQASDSFYVHNMQGKFIDVNQQGCEGLGYTRAELLAMSAQDVDLDLTSRELKKLTGKVAAGTPIARESRYRRKDGSTFPVEIRMGPIDINGHQHLLSLVRDVTERKEMQDHIQHLAYHDSLTNLPNRAMFNRHLSHAIDQSARHGRSLAVLFIDLDRFKYVNDTLGHDAGDRLLQEMSRRLAKALHSDLVARLGGDEFVVLLEDIDDSEHVSLVAHKILSALVEEFPLNGQLIHITASIGVSIFPDDGKDEFALMKHADIAMYRAKDRGKNNFQFYSAYMSQHAAKMLALESSLRRALEREELVLYYQGKVETRTGRITGVESLVRWQHPELGLLCPDQFIPLAEETGLIVPLSKWVLRQACMQICAWQRENLPPLTVAVNLSARQFTEDYLLEDTAQTLRELGMDPTLLELEITESMMMHNPERTIQILQGLKAMGIRIAIDDFGIGYSSLSHLRQFPIDIIKIDRSFIQDVPGDPADEAITEAIIAMGKSLKITVVAEGVEKIEQLQFLSDRSCEEIQGYFFSRPLPAEEFTKLLWKNLAPVAIVKKRPVAKQ</sequence>
<dbReference type="Gene3D" id="2.10.70.100">
    <property type="match status" value="1"/>
</dbReference>
<accession>A0A3A3FX57</accession>
<dbReference type="CDD" id="cd01949">
    <property type="entry name" value="GGDEF"/>
    <property type="match status" value="1"/>
</dbReference>
<dbReference type="PROSITE" id="PS50113">
    <property type="entry name" value="PAC"/>
    <property type="match status" value="2"/>
</dbReference>
<dbReference type="InterPro" id="IPR035919">
    <property type="entry name" value="EAL_sf"/>
</dbReference>
<feature type="domain" description="PAC" evidence="3">
    <location>
        <begin position="139"/>
        <end position="191"/>
    </location>
</feature>
<dbReference type="EMBL" id="QYUQ01000002">
    <property type="protein sequence ID" value="RJG00798.1"/>
    <property type="molecule type" value="Genomic_DNA"/>
</dbReference>
<dbReference type="InterPro" id="IPR043128">
    <property type="entry name" value="Rev_trsase/Diguanyl_cyclase"/>
</dbReference>
<dbReference type="Gene3D" id="3.30.450.20">
    <property type="entry name" value="PAS domain"/>
    <property type="match status" value="2"/>
</dbReference>
<dbReference type="AlphaFoldDB" id="A0A3A3FX57"/>
<dbReference type="GO" id="GO:0071732">
    <property type="term" value="P:cellular response to nitric oxide"/>
    <property type="evidence" value="ECO:0007669"/>
    <property type="project" value="UniProtKB-ARBA"/>
</dbReference>
<dbReference type="Pfam" id="PF13426">
    <property type="entry name" value="PAS_9"/>
    <property type="match status" value="1"/>
</dbReference>